<dbReference type="Proteomes" id="UP000694844">
    <property type="component" value="Chromosome 5"/>
</dbReference>
<dbReference type="GO" id="GO:0000981">
    <property type="term" value="F:DNA-binding transcription factor activity, RNA polymerase II-specific"/>
    <property type="evidence" value="ECO:0007669"/>
    <property type="project" value="TreeGrafter"/>
</dbReference>
<accession>A0A8B8EIA5</accession>
<feature type="region of interest" description="Disordered" evidence="1">
    <location>
        <begin position="482"/>
        <end position="563"/>
    </location>
</feature>
<dbReference type="KEGG" id="cvn:111134536"/>
<feature type="compositionally biased region" description="Low complexity" evidence="1">
    <location>
        <begin position="400"/>
        <end position="414"/>
    </location>
</feature>
<feature type="region of interest" description="Disordered" evidence="1">
    <location>
        <begin position="575"/>
        <end position="611"/>
    </location>
</feature>
<organism evidence="3 4">
    <name type="scientific">Crassostrea virginica</name>
    <name type="common">Eastern oyster</name>
    <dbReference type="NCBI Taxonomy" id="6565"/>
    <lineage>
        <taxon>Eukaryota</taxon>
        <taxon>Metazoa</taxon>
        <taxon>Spiralia</taxon>
        <taxon>Lophotrochozoa</taxon>
        <taxon>Mollusca</taxon>
        <taxon>Bivalvia</taxon>
        <taxon>Autobranchia</taxon>
        <taxon>Pteriomorphia</taxon>
        <taxon>Ostreida</taxon>
        <taxon>Ostreoidea</taxon>
        <taxon>Ostreidae</taxon>
        <taxon>Crassostrea</taxon>
    </lineage>
</organism>
<feature type="domain" description="BZIP" evidence="2">
    <location>
        <begin position="646"/>
        <end position="660"/>
    </location>
</feature>
<protein>
    <submittedName>
        <fullName evidence="4">Protein CREBRF homolog isoform X1</fullName>
    </submittedName>
</protein>
<dbReference type="OrthoDB" id="8931646at2759"/>
<gene>
    <name evidence="4" type="primary">LOC111134536</name>
</gene>
<feature type="compositionally biased region" description="Polar residues" evidence="1">
    <location>
        <begin position="582"/>
        <end position="591"/>
    </location>
</feature>
<dbReference type="GO" id="GO:0006986">
    <property type="term" value="P:response to unfolded protein"/>
    <property type="evidence" value="ECO:0007669"/>
    <property type="project" value="InterPro"/>
</dbReference>
<dbReference type="GO" id="GO:0005634">
    <property type="term" value="C:nucleus"/>
    <property type="evidence" value="ECO:0007669"/>
    <property type="project" value="TreeGrafter"/>
</dbReference>
<feature type="compositionally biased region" description="Polar residues" evidence="1">
    <location>
        <begin position="438"/>
        <end position="450"/>
    </location>
</feature>
<reference evidence="4" key="1">
    <citation type="submission" date="2025-08" db="UniProtKB">
        <authorList>
            <consortium name="RefSeq"/>
        </authorList>
    </citation>
    <scope>IDENTIFICATION</scope>
    <source>
        <tissue evidence="4">Whole sample</tissue>
    </source>
</reference>
<dbReference type="PANTHER" id="PTHR21552:SF2">
    <property type="entry name" value="CREB3 REGULATORY FACTOR"/>
    <property type="match status" value="1"/>
</dbReference>
<feature type="region of interest" description="Disordered" evidence="1">
    <location>
        <begin position="340"/>
        <end position="418"/>
    </location>
</feature>
<dbReference type="PANTHER" id="PTHR21552">
    <property type="entry name" value="ADULT RETINA PROTEIN"/>
    <property type="match status" value="1"/>
</dbReference>
<evidence type="ECO:0000313" key="4">
    <source>
        <dbReference type="RefSeq" id="XP_022339366.1"/>
    </source>
</evidence>
<keyword evidence="3" id="KW-1185">Reference proteome</keyword>
<dbReference type="GO" id="GO:0000977">
    <property type="term" value="F:RNA polymerase II transcription regulatory region sequence-specific DNA binding"/>
    <property type="evidence" value="ECO:0007669"/>
    <property type="project" value="TreeGrafter"/>
</dbReference>
<feature type="compositionally biased region" description="Low complexity" evidence="1">
    <location>
        <begin position="266"/>
        <end position="283"/>
    </location>
</feature>
<feature type="compositionally biased region" description="Polar residues" evidence="1">
    <location>
        <begin position="365"/>
        <end position="375"/>
    </location>
</feature>
<name>A0A8B8EIA5_CRAVI</name>
<dbReference type="InterPro" id="IPR004827">
    <property type="entry name" value="bZIP"/>
</dbReference>
<evidence type="ECO:0000259" key="2">
    <source>
        <dbReference type="PROSITE" id="PS00036"/>
    </source>
</evidence>
<feature type="region of interest" description="Disordered" evidence="1">
    <location>
        <begin position="438"/>
        <end position="465"/>
    </location>
</feature>
<feature type="compositionally biased region" description="Acidic residues" evidence="1">
    <location>
        <begin position="506"/>
        <end position="526"/>
    </location>
</feature>
<sequence>MVANSPAGVTCMDFSERGVGNSPRSRAPAPVGSTPRPSRTLHGRCLERWNSFPPPEGVLVRHHSLPLYTYNCKQPRPTANRDAHLSHLHNSSNFISPKNFTGVHHLGSRHLPHGTPLKPISGKAATAHPASLWLHRPTLSRPHTLIAPLQLMTVGAKQGTTKPRADMDFLRSDYSNGPLYDHTVSGEVNMMDSTIFASSPNSLYMYEQEKNDMQSFSDTSCNGSMTSLLNEEPFELKSQYENSCDISMTSSGGSTVTTTSSVAGTFSNNSWANNTNNQSSSSNLVKSEEFEPTLAELNTVTSEENTMMDISTITDYISPENMQQLDLLLSAAQQSLTNGESTSAINELKSRDRGRHSSAGEVPRTWTSTSPTQDDSPVFSGEAKPRSFPRQPVVGHRARSSSASSYSSKPPQKSTIETSQLHELLSRSIKPITVTTMENSTATSAPSQLSPGKRKLVVYPEEESNSVDKKWEEIKQLLYPEDRKAPCQPKCKRQSLDSTSSVPSFEDSDSDSDANDFSDSDSEGSQEEWSAGRSSRESRQHRKDQFFWQYNIQSKGPKGKRVKFGMEENPHKVQDFEDPVFDSSSASQLGTTIRHGGKARKGDGNDVSPNPKKLVQIGSQIKKLNKQINSFAPLSELPVSTRNKSKKEKNKLASRACRLKKKAQHEANKVKLYGLDIEHKQLLYVIDTIKEDLHNFIIKKGPQLKFSTRLQNLVKENLSLQVAGNTTEYVNTVIAKVEAGDPKGGLETGKRSRAQNDHT</sequence>
<evidence type="ECO:0000313" key="3">
    <source>
        <dbReference type="Proteomes" id="UP000694844"/>
    </source>
</evidence>
<proteinExistence type="predicted"/>
<feature type="region of interest" description="Disordered" evidence="1">
    <location>
        <begin position="266"/>
        <end position="290"/>
    </location>
</feature>
<dbReference type="GeneID" id="111134536"/>
<dbReference type="InterPro" id="IPR039165">
    <property type="entry name" value="CREBRF"/>
</dbReference>
<dbReference type="PROSITE" id="PS00036">
    <property type="entry name" value="BZIP_BASIC"/>
    <property type="match status" value="1"/>
</dbReference>
<dbReference type="RefSeq" id="XP_022339366.1">
    <property type="nucleotide sequence ID" value="XM_022483658.1"/>
</dbReference>
<dbReference type="AlphaFoldDB" id="A0A8B8EIA5"/>
<feature type="region of interest" description="Disordered" evidence="1">
    <location>
        <begin position="1"/>
        <end position="39"/>
    </location>
</feature>
<evidence type="ECO:0000256" key="1">
    <source>
        <dbReference type="SAM" id="MobiDB-lite"/>
    </source>
</evidence>